<dbReference type="CDD" id="cd14348">
    <property type="entry name" value="UBA_p47"/>
    <property type="match status" value="1"/>
</dbReference>
<organism evidence="3 4">
    <name type="scientific">Tothia fuscella</name>
    <dbReference type="NCBI Taxonomy" id="1048955"/>
    <lineage>
        <taxon>Eukaryota</taxon>
        <taxon>Fungi</taxon>
        <taxon>Dikarya</taxon>
        <taxon>Ascomycota</taxon>
        <taxon>Pezizomycotina</taxon>
        <taxon>Dothideomycetes</taxon>
        <taxon>Pleosporomycetidae</taxon>
        <taxon>Venturiales</taxon>
        <taxon>Cylindrosympodiaceae</taxon>
        <taxon>Tothia</taxon>
    </lineage>
</organism>
<keyword evidence="4" id="KW-1185">Reference proteome</keyword>
<dbReference type="Gene3D" id="1.10.8.10">
    <property type="entry name" value="DNA helicase RuvA subunit, C-terminal domain"/>
    <property type="match status" value="1"/>
</dbReference>
<dbReference type="SUPFAM" id="SSF54236">
    <property type="entry name" value="Ubiquitin-like"/>
    <property type="match status" value="1"/>
</dbReference>
<dbReference type="InterPro" id="IPR001012">
    <property type="entry name" value="UBX_dom"/>
</dbReference>
<dbReference type="EMBL" id="MU007089">
    <property type="protein sequence ID" value="KAF2422586.1"/>
    <property type="molecule type" value="Genomic_DNA"/>
</dbReference>
<evidence type="ECO:0000313" key="3">
    <source>
        <dbReference type="EMBL" id="KAF2422586.1"/>
    </source>
</evidence>
<dbReference type="PANTHER" id="PTHR23322:SF6">
    <property type="entry name" value="UBX DOMAIN-CONTAINING PROTEIN 7"/>
    <property type="match status" value="1"/>
</dbReference>
<sequence>MDEAIVQFTSITGADPSKAAAYLRLTDGNAEHAITLYFEDPNLANDAVPTPSAAATSSHAPPPRVPAASTRPRTYREDADGVVYVPDGSDEEELDIDMDEDEDQPAESSIPACRPNVEDDEAVARRLQEEMYGEASRDPDAVRAPIARTSETLVGPGSAPWEPDDDASMQSMIAHQMAARQARRQQAGRPGIFNQRDTQSAVWEDADANPSTRNARAIGGSGSSNKAASLAEMFRPPFEIICRLPWDQAREEGKEDRKWLLVNVQDAAVFDCQVLNRDLWKDERVVAIIQHSFLFLQYSKDDPRGNNYMQYYFSTSREVQDAYPHIAIVDPRTGEQVKVWSGRPTPKVGDFLEDLTNFLDRYSLDNTAKNPVAKRKPEQPKEMNIDRMTEDEMLEMALQNSLANGSAGALKPEDPDDLTKSMTFEGKGKGIVTRDSSTAEGSGANGSVPAPVTPFSLISSDKSHEEPANDPASTTRIQFRHSGGRPVVRRFALADPVRRIYEWLKAAPFEGKEGVEFDLSFMGKNLIESLASSIQDAGLKSASVNVEYLSQEDDEEE</sequence>
<dbReference type="AlphaFoldDB" id="A0A9P4NID3"/>
<feature type="region of interest" description="Disordered" evidence="1">
    <location>
        <begin position="405"/>
        <end position="481"/>
    </location>
</feature>
<evidence type="ECO:0000259" key="2">
    <source>
        <dbReference type="PROSITE" id="PS50033"/>
    </source>
</evidence>
<gene>
    <name evidence="3" type="ORF">EJ08DRAFT_476337</name>
</gene>
<feature type="compositionally biased region" description="Low complexity" evidence="1">
    <location>
        <begin position="47"/>
        <end position="59"/>
    </location>
</feature>
<dbReference type="CDD" id="cd02958">
    <property type="entry name" value="UAS"/>
    <property type="match status" value="1"/>
</dbReference>
<protein>
    <recommendedName>
        <fullName evidence="2">UBX domain-containing protein</fullName>
    </recommendedName>
</protein>
<dbReference type="SUPFAM" id="SSF46934">
    <property type="entry name" value="UBA-like"/>
    <property type="match status" value="1"/>
</dbReference>
<dbReference type="SMART" id="SM00594">
    <property type="entry name" value="UAS"/>
    <property type="match status" value="1"/>
</dbReference>
<comment type="caution">
    <text evidence="3">The sequence shown here is derived from an EMBL/GenBank/DDBJ whole genome shotgun (WGS) entry which is preliminary data.</text>
</comment>
<dbReference type="SUPFAM" id="SSF52833">
    <property type="entry name" value="Thioredoxin-like"/>
    <property type="match status" value="1"/>
</dbReference>
<evidence type="ECO:0000313" key="4">
    <source>
        <dbReference type="Proteomes" id="UP000800235"/>
    </source>
</evidence>
<dbReference type="PANTHER" id="PTHR23322">
    <property type="entry name" value="FAS-ASSOCIATED PROTEIN"/>
    <property type="match status" value="1"/>
</dbReference>
<dbReference type="Gene3D" id="3.10.20.90">
    <property type="entry name" value="Phosphatidylinositol 3-kinase Catalytic Subunit, Chain A, domain 1"/>
    <property type="match status" value="1"/>
</dbReference>
<feature type="region of interest" description="Disordered" evidence="1">
    <location>
        <begin position="47"/>
        <end position="78"/>
    </location>
</feature>
<evidence type="ECO:0000256" key="1">
    <source>
        <dbReference type="SAM" id="MobiDB-lite"/>
    </source>
</evidence>
<dbReference type="OrthoDB" id="270602at2759"/>
<dbReference type="Pfam" id="PF13899">
    <property type="entry name" value="Thioredoxin_7"/>
    <property type="match status" value="1"/>
</dbReference>
<dbReference type="Pfam" id="PF14555">
    <property type="entry name" value="UBA_4"/>
    <property type="match status" value="1"/>
</dbReference>
<dbReference type="CDD" id="cd01767">
    <property type="entry name" value="UBX"/>
    <property type="match status" value="1"/>
</dbReference>
<dbReference type="InterPro" id="IPR009060">
    <property type="entry name" value="UBA-like_sf"/>
</dbReference>
<dbReference type="Proteomes" id="UP000800235">
    <property type="component" value="Unassembled WGS sequence"/>
</dbReference>
<dbReference type="InterPro" id="IPR029071">
    <property type="entry name" value="Ubiquitin-like_domsf"/>
</dbReference>
<accession>A0A9P4NID3</accession>
<reference evidence="3" key="1">
    <citation type="journal article" date="2020" name="Stud. Mycol.">
        <title>101 Dothideomycetes genomes: a test case for predicting lifestyles and emergence of pathogens.</title>
        <authorList>
            <person name="Haridas S."/>
            <person name="Albert R."/>
            <person name="Binder M."/>
            <person name="Bloem J."/>
            <person name="Labutti K."/>
            <person name="Salamov A."/>
            <person name="Andreopoulos B."/>
            <person name="Baker S."/>
            <person name="Barry K."/>
            <person name="Bills G."/>
            <person name="Bluhm B."/>
            <person name="Cannon C."/>
            <person name="Castanera R."/>
            <person name="Culley D."/>
            <person name="Daum C."/>
            <person name="Ezra D."/>
            <person name="Gonzalez J."/>
            <person name="Henrissat B."/>
            <person name="Kuo A."/>
            <person name="Liang C."/>
            <person name="Lipzen A."/>
            <person name="Lutzoni F."/>
            <person name="Magnuson J."/>
            <person name="Mondo S."/>
            <person name="Nolan M."/>
            <person name="Ohm R."/>
            <person name="Pangilinan J."/>
            <person name="Park H.-J."/>
            <person name="Ramirez L."/>
            <person name="Alfaro M."/>
            <person name="Sun H."/>
            <person name="Tritt A."/>
            <person name="Yoshinaga Y."/>
            <person name="Zwiers L.-H."/>
            <person name="Turgeon B."/>
            <person name="Goodwin S."/>
            <person name="Spatafora J."/>
            <person name="Crous P."/>
            <person name="Grigoriev I."/>
        </authorList>
    </citation>
    <scope>NUCLEOTIDE SEQUENCE</scope>
    <source>
        <strain evidence="3">CBS 130266</strain>
    </source>
</reference>
<proteinExistence type="predicted"/>
<dbReference type="Gene3D" id="3.40.30.10">
    <property type="entry name" value="Glutaredoxin"/>
    <property type="match status" value="1"/>
</dbReference>
<feature type="domain" description="UBX" evidence="2">
    <location>
        <begin position="470"/>
        <end position="547"/>
    </location>
</feature>
<name>A0A9P4NID3_9PEZI</name>
<dbReference type="GO" id="GO:0043161">
    <property type="term" value="P:proteasome-mediated ubiquitin-dependent protein catabolic process"/>
    <property type="evidence" value="ECO:0007669"/>
    <property type="project" value="TreeGrafter"/>
</dbReference>
<dbReference type="GO" id="GO:0005634">
    <property type="term" value="C:nucleus"/>
    <property type="evidence" value="ECO:0007669"/>
    <property type="project" value="TreeGrafter"/>
</dbReference>
<dbReference type="InterPro" id="IPR050730">
    <property type="entry name" value="UBX_domain-protein"/>
</dbReference>
<dbReference type="InterPro" id="IPR036249">
    <property type="entry name" value="Thioredoxin-like_sf"/>
</dbReference>
<dbReference type="GO" id="GO:0043130">
    <property type="term" value="F:ubiquitin binding"/>
    <property type="evidence" value="ECO:0007669"/>
    <property type="project" value="TreeGrafter"/>
</dbReference>
<dbReference type="Pfam" id="PF00789">
    <property type="entry name" value="UBX"/>
    <property type="match status" value="1"/>
</dbReference>
<dbReference type="InterPro" id="IPR006577">
    <property type="entry name" value="UAS"/>
</dbReference>
<dbReference type="PROSITE" id="PS50033">
    <property type="entry name" value="UBX"/>
    <property type="match status" value="1"/>
</dbReference>